<name>A0AAQ4D1Q1_AMBAM</name>
<gene>
    <name evidence="1" type="ORF">V5799_000906</name>
</gene>
<dbReference type="EMBL" id="JARKHS020036283">
    <property type="protein sequence ID" value="KAK8756391.1"/>
    <property type="molecule type" value="Genomic_DNA"/>
</dbReference>
<reference evidence="1 2" key="1">
    <citation type="journal article" date="2023" name="Arcadia Sci">
        <title>De novo assembly of a long-read Amblyomma americanum tick genome.</title>
        <authorList>
            <person name="Chou S."/>
            <person name="Poskanzer K.E."/>
            <person name="Rollins M."/>
            <person name="Thuy-Boun P.S."/>
        </authorList>
    </citation>
    <scope>NUCLEOTIDE SEQUENCE [LARGE SCALE GENOMIC DNA]</scope>
    <source>
        <strain evidence="1">F_SG_1</strain>
        <tissue evidence="1">Salivary glands</tissue>
    </source>
</reference>
<evidence type="ECO:0000313" key="1">
    <source>
        <dbReference type="EMBL" id="KAK8756391.1"/>
    </source>
</evidence>
<protein>
    <submittedName>
        <fullName evidence="1">Uncharacterized protein</fullName>
    </submittedName>
</protein>
<comment type="caution">
    <text evidence="1">The sequence shown here is derived from an EMBL/GenBank/DDBJ whole genome shotgun (WGS) entry which is preliminary data.</text>
</comment>
<dbReference type="Proteomes" id="UP001321473">
    <property type="component" value="Unassembled WGS sequence"/>
</dbReference>
<organism evidence="1 2">
    <name type="scientific">Amblyomma americanum</name>
    <name type="common">Lone star tick</name>
    <dbReference type="NCBI Taxonomy" id="6943"/>
    <lineage>
        <taxon>Eukaryota</taxon>
        <taxon>Metazoa</taxon>
        <taxon>Ecdysozoa</taxon>
        <taxon>Arthropoda</taxon>
        <taxon>Chelicerata</taxon>
        <taxon>Arachnida</taxon>
        <taxon>Acari</taxon>
        <taxon>Parasitiformes</taxon>
        <taxon>Ixodida</taxon>
        <taxon>Ixodoidea</taxon>
        <taxon>Ixodidae</taxon>
        <taxon>Amblyomminae</taxon>
        <taxon>Amblyomma</taxon>
    </lineage>
</organism>
<proteinExistence type="predicted"/>
<dbReference type="AlphaFoldDB" id="A0AAQ4D1Q1"/>
<sequence>MNIPKVLFHFLAGGKTLSVTATSNLTSPALFPLWQRLGCMQSKQRTTPHSVTQKELPGMTDSSEQAALFRETVI</sequence>
<evidence type="ECO:0000313" key="2">
    <source>
        <dbReference type="Proteomes" id="UP001321473"/>
    </source>
</evidence>
<keyword evidence="2" id="KW-1185">Reference proteome</keyword>
<accession>A0AAQ4D1Q1</accession>